<gene>
    <name evidence="3" type="ORF">MGAL_10B003977</name>
</gene>
<organism evidence="3 4">
    <name type="scientific">Mytilus galloprovincialis</name>
    <name type="common">Mediterranean mussel</name>
    <dbReference type="NCBI Taxonomy" id="29158"/>
    <lineage>
        <taxon>Eukaryota</taxon>
        <taxon>Metazoa</taxon>
        <taxon>Spiralia</taxon>
        <taxon>Lophotrochozoa</taxon>
        <taxon>Mollusca</taxon>
        <taxon>Bivalvia</taxon>
        <taxon>Autobranchia</taxon>
        <taxon>Pteriomorphia</taxon>
        <taxon>Mytilida</taxon>
        <taxon>Mytiloidea</taxon>
        <taxon>Mytilidae</taxon>
        <taxon>Mytilinae</taxon>
        <taxon>Mytilus</taxon>
    </lineage>
</organism>
<feature type="compositionally biased region" description="Low complexity" evidence="1">
    <location>
        <begin position="26"/>
        <end position="36"/>
    </location>
</feature>
<comment type="caution">
    <text evidence="3">The sequence shown here is derived from an EMBL/GenBank/DDBJ whole genome shotgun (WGS) entry which is preliminary data.</text>
</comment>
<name>A0A8B6CVS7_MYTGA</name>
<accession>A0A8B6CVS7</accession>
<keyword evidence="4" id="KW-1185">Reference proteome</keyword>
<feature type="domain" description="C2H2-type" evidence="2">
    <location>
        <begin position="58"/>
        <end position="79"/>
    </location>
</feature>
<dbReference type="EMBL" id="UYJE01002360">
    <property type="protein sequence ID" value="VDI09993.1"/>
    <property type="molecule type" value="Genomic_DNA"/>
</dbReference>
<evidence type="ECO:0000313" key="4">
    <source>
        <dbReference type="Proteomes" id="UP000596742"/>
    </source>
</evidence>
<feature type="region of interest" description="Disordered" evidence="1">
    <location>
        <begin position="24"/>
        <end position="53"/>
    </location>
</feature>
<protein>
    <recommendedName>
        <fullName evidence="2">C2H2-type domain-containing protein</fullName>
    </recommendedName>
</protein>
<evidence type="ECO:0000256" key="1">
    <source>
        <dbReference type="SAM" id="MobiDB-lite"/>
    </source>
</evidence>
<dbReference type="Proteomes" id="UP000596742">
    <property type="component" value="Unassembled WGS sequence"/>
</dbReference>
<reference evidence="3" key="1">
    <citation type="submission" date="2018-11" db="EMBL/GenBank/DDBJ databases">
        <authorList>
            <person name="Alioto T."/>
            <person name="Alioto T."/>
        </authorList>
    </citation>
    <scope>NUCLEOTIDE SEQUENCE</scope>
</reference>
<dbReference type="AlphaFoldDB" id="A0A8B6CVS7"/>
<dbReference type="OrthoDB" id="6058136at2759"/>
<dbReference type="InterPro" id="IPR013087">
    <property type="entry name" value="Znf_C2H2_type"/>
</dbReference>
<sequence length="411" mass="46514">MSDFLSWDHDIDLDFLLGEYTEYDTDNSNSDGSGDDTCSKPKKPKTSSGPGDQTYYTCPECKKQLKTIAGFRGHVKKQHNIDAKASENKTFKTSDPKSEKKHLQFSGNDFDTIFPTAFSSTLSNIENDPFLLNDDISVMCKFASSSETIRSILGNRFKTIFVTSSTNLTTCSDREQLFRQLHCLRSDHTLQEELTELCLTITPTVVNLFIQLFIEDIIGELFVQQIKVVKQASDTQQSNLSTNDQSILYYIAGFIIKALKKRYSCVSTNKSSIVSKLLNSTNNTTFVTTYGKWFTKQDRGGLQKPCDTFFFLVRELETIVRKSISPPYSASSLSLQPLKESFMESFMVKYYTDIMFKGETCDTMSSMTEDIIHLFLTVRGYAFTRIERNKISNSSKASSGLRKALKEIVSN</sequence>
<evidence type="ECO:0000259" key="2">
    <source>
        <dbReference type="PROSITE" id="PS00028"/>
    </source>
</evidence>
<proteinExistence type="predicted"/>
<evidence type="ECO:0000313" key="3">
    <source>
        <dbReference type="EMBL" id="VDI09993.1"/>
    </source>
</evidence>
<dbReference type="PROSITE" id="PS00028">
    <property type="entry name" value="ZINC_FINGER_C2H2_1"/>
    <property type="match status" value="1"/>
</dbReference>